<evidence type="ECO:0000256" key="6">
    <source>
        <dbReference type="ARBA" id="ARBA00023157"/>
    </source>
</evidence>
<dbReference type="GO" id="GO:0016740">
    <property type="term" value="F:transferase activity"/>
    <property type="evidence" value="ECO:0007669"/>
    <property type="project" value="UniProtKB-KW"/>
</dbReference>
<dbReference type="AlphaFoldDB" id="A0A2U9CKU1"/>
<keyword evidence="10" id="KW-1185">Reference proteome</keyword>
<feature type="compositionally biased region" description="Polar residues" evidence="7">
    <location>
        <begin position="72"/>
        <end position="81"/>
    </location>
</feature>
<comment type="similarity">
    <text evidence="1">Belongs to the ADP-ribosyl cyclase family.</text>
</comment>
<dbReference type="Pfam" id="PF02267">
    <property type="entry name" value="Rib_hydrolayse"/>
    <property type="match status" value="1"/>
</dbReference>
<evidence type="ECO:0000256" key="7">
    <source>
        <dbReference type="SAM" id="MobiDB-lite"/>
    </source>
</evidence>
<dbReference type="PANTHER" id="PTHR10912:SF9">
    <property type="entry name" value="ADP-RIBOSYL CYCLASE_CYCLIC ADP-RIBOSE HYDROLASE"/>
    <property type="match status" value="1"/>
</dbReference>
<feature type="compositionally biased region" description="Basic and acidic residues" evidence="7">
    <location>
        <begin position="116"/>
        <end position="129"/>
    </location>
</feature>
<dbReference type="GO" id="GO:0016849">
    <property type="term" value="F:phosphorus-oxygen lyase activity"/>
    <property type="evidence" value="ECO:0007669"/>
    <property type="project" value="TreeGrafter"/>
</dbReference>
<dbReference type="GO" id="GO:0061809">
    <property type="term" value="F:NAD+ nucleosidase activity, cyclic ADP-ribose generating"/>
    <property type="evidence" value="ECO:0007669"/>
    <property type="project" value="UniProtKB-EC"/>
</dbReference>
<dbReference type="GO" id="GO:0005886">
    <property type="term" value="C:plasma membrane"/>
    <property type="evidence" value="ECO:0007669"/>
    <property type="project" value="TreeGrafter"/>
</dbReference>
<keyword evidence="4 9" id="KW-0378">Hydrolase</keyword>
<evidence type="ECO:0000256" key="4">
    <source>
        <dbReference type="ARBA" id="ARBA00022801"/>
    </source>
</evidence>
<dbReference type="InterPro" id="IPR003193">
    <property type="entry name" value="ADP-ribosyl_cyclase"/>
</dbReference>
<evidence type="ECO:0000256" key="8">
    <source>
        <dbReference type="SAM" id="Phobius"/>
    </source>
</evidence>
<keyword evidence="8" id="KW-0472">Membrane</keyword>
<dbReference type="GO" id="GO:0030890">
    <property type="term" value="P:positive regulation of B cell proliferation"/>
    <property type="evidence" value="ECO:0007669"/>
    <property type="project" value="TreeGrafter"/>
</dbReference>
<proteinExistence type="inferred from homology"/>
<organism evidence="9 10">
    <name type="scientific">Scophthalmus maximus</name>
    <name type="common">Turbot</name>
    <name type="synonym">Psetta maxima</name>
    <dbReference type="NCBI Taxonomy" id="52904"/>
    <lineage>
        <taxon>Eukaryota</taxon>
        <taxon>Metazoa</taxon>
        <taxon>Chordata</taxon>
        <taxon>Craniata</taxon>
        <taxon>Vertebrata</taxon>
        <taxon>Euteleostomi</taxon>
        <taxon>Actinopterygii</taxon>
        <taxon>Neopterygii</taxon>
        <taxon>Teleostei</taxon>
        <taxon>Neoteleostei</taxon>
        <taxon>Acanthomorphata</taxon>
        <taxon>Carangaria</taxon>
        <taxon>Pleuronectiformes</taxon>
        <taxon>Pleuronectoidei</taxon>
        <taxon>Scophthalmidae</taxon>
        <taxon>Scophthalmus</taxon>
    </lineage>
</organism>
<dbReference type="CDD" id="cd04759">
    <property type="entry name" value="Rib_hydrolase"/>
    <property type="match status" value="1"/>
</dbReference>
<keyword evidence="8" id="KW-1133">Transmembrane helix</keyword>
<keyword evidence="3" id="KW-0808">Transferase</keyword>
<name>A0A2U9CKU1_SCOMX</name>
<gene>
    <name evidence="9" type="ORF">SMAX5B_009588</name>
</gene>
<keyword evidence="5" id="KW-0520">NAD</keyword>
<keyword evidence="8" id="KW-0812">Transmembrane</keyword>
<accession>A0A2U9CKU1</accession>
<feature type="transmembrane region" description="Helical" evidence="8">
    <location>
        <begin position="139"/>
        <end position="160"/>
    </location>
</feature>
<dbReference type="EC" id="3.2.2.6" evidence="2"/>
<dbReference type="Gene3D" id="3.40.50.720">
    <property type="entry name" value="NAD(P)-binding Rossmann-like Domain"/>
    <property type="match status" value="1"/>
</dbReference>
<evidence type="ECO:0000313" key="9">
    <source>
        <dbReference type="EMBL" id="AWP17148.1"/>
    </source>
</evidence>
<dbReference type="STRING" id="52904.ENSSMAP00000031565"/>
<keyword evidence="6" id="KW-1015">Disulfide bond</keyword>
<reference evidence="9 10" key="1">
    <citation type="submission" date="2017-12" db="EMBL/GenBank/DDBJ databases">
        <title>Integrating genomic resources of turbot (Scophthalmus maximus) in depth evaluation of genetic and physical mapping variation across individuals.</title>
        <authorList>
            <person name="Martinez P."/>
        </authorList>
    </citation>
    <scope>NUCLEOTIDE SEQUENCE [LARGE SCALE GENOMIC DNA]</scope>
</reference>
<feature type="compositionally biased region" description="Basic residues" evidence="7">
    <location>
        <begin position="1"/>
        <end position="14"/>
    </location>
</feature>
<feature type="region of interest" description="Disordered" evidence="7">
    <location>
        <begin position="1"/>
        <end position="21"/>
    </location>
</feature>
<evidence type="ECO:0000256" key="5">
    <source>
        <dbReference type="ARBA" id="ARBA00023027"/>
    </source>
</evidence>
<sequence>MLASHRLRNSKGYKKTPTSVGISKKCGYSCKISSIVGECLDIHDLRQPSLKLHQSDRHTPPTASPGGKDSWNGANLATSPRTGAHGVAPQIGVRSRAQFTVNKSPERLPDAQGSSLRRENFEMEHGDVRPPRRRRRSCVIMSIATVLLLIVVVVVLALTLSQKADNLKRTFIARCEKFQGYDCQKIWVAFEQAHVGRDPCNVPMEAYDPLFAEAPFKPACNRMMFWSKTKDVVHDFTENRDCFLTLEDTLLGSVLDGLTWCGKKGSSETFSSGCPGWKDCEKNPVRSFWNGASTAFADVACGDVTAMLNGSITTPFSPTSTFASIEVKRFNSMRVESLNVVLVTRKNAVTNCTNASLRNLQEELDDGIKYNCTEVAESQVLDCSSDPEKPCGACW</sequence>
<dbReference type="SUPFAM" id="SSF52309">
    <property type="entry name" value="N-(deoxy)ribosyltransferase-like"/>
    <property type="match status" value="1"/>
</dbReference>
<protein>
    <recommendedName>
        <fullName evidence="2">ADP-ribosyl cyclase/cyclic ADP-ribose hydrolase</fullName>
        <ecNumber evidence="2">3.2.2.6</ecNumber>
    </recommendedName>
</protein>
<evidence type="ECO:0000256" key="3">
    <source>
        <dbReference type="ARBA" id="ARBA00022679"/>
    </source>
</evidence>
<evidence type="ECO:0000313" key="10">
    <source>
        <dbReference type="Proteomes" id="UP000246464"/>
    </source>
</evidence>
<dbReference type="EMBL" id="CP026260">
    <property type="protein sequence ID" value="AWP17148.1"/>
    <property type="molecule type" value="Genomic_DNA"/>
</dbReference>
<evidence type="ECO:0000256" key="2">
    <source>
        <dbReference type="ARBA" id="ARBA00011982"/>
    </source>
</evidence>
<feature type="region of interest" description="Disordered" evidence="7">
    <location>
        <begin position="50"/>
        <end position="129"/>
    </location>
</feature>
<dbReference type="Gene3D" id="1.20.82.10">
    <property type="entry name" value="ADP Ribosyl Cyclase, Chain A, domain 1"/>
    <property type="match status" value="1"/>
</dbReference>
<dbReference type="Proteomes" id="UP000246464">
    <property type="component" value="Chromosome 18"/>
</dbReference>
<dbReference type="PANTHER" id="PTHR10912">
    <property type="entry name" value="ADP-RIBOSYL CYCLASE"/>
    <property type="match status" value="1"/>
</dbReference>
<evidence type="ECO:0000256" key="1">
    <source>
        <dbReference type="ARBA" id="ARBA00005406"/>
    </source>
</evidence>